<comment type="caution">
    <text evidence="3">The sequence shown here is derived from an EMBL/GenBank/DDBJ whole genome shotgun (WGS) entry which is preliminary data.</text>
</comment>
<dbReference type="EMBL" id="BAABBN010000007">
    <property type="protein sequence ID" value="GAA3929674.1"/>
    <property type="molecule type" value="Genomic_DNA"/>
</dbReference>
<gene>
    <name evidence="3" type="ORF">GCM10022277_27810</name>
</gene>
<dbReference type="PANTHER" id="PTHR38687:SF2">
    <property type="entry name" value="CELL DIVISION PROTEIN FTSN"/>
    <property type="match status" value="1"/>
</dbReference>
<keyword evidence="4" id="KW-1185">Reference proteome</keyword>
<feature type="compositionally biased region" description="Low complexity" evidence="1">
    <location>
        <begin position="23"/>
        <end position="36"/>
    </location>
</feature>
<feature type="domain" description="SPOR" evidence="2">
    <location>
        <begin position="128"/>
        <end position="207"/>
    </location>
</feature>
<dbReference type="Gene3D" id="3.30.70.1070">
    <property type="entry name" value="Sporulation related repeat"/>
    <property type="match status" value="1"/>
</dbReference>
<dbReference type="SUPFAM" id="SSF110997">
    <property type="entry name" value="Sporulation related repeat"/>
    <property type="match status" value="1"/>
</dbReference>
<name>A0ABP7MTL3_9GAMM</name>
<evidence type="ECO:0000259" key="2">
    <source>
        <dbReference type="PROSITE" id="PS51724"/>
    </source>
</evidence>
<feature type="compositionally biased region" description="Basic residues" evidence="1">
    <location>
        <begin position="11"/>
        <end position="22"/>
    </location>
</feature>
<organism evidence="3 4">
    <name type="scientific">Litoribacillus peritrichatus</name>
    <dbReference type="NCBI Taxonomy" id="718191"/>
    <lineage>
        <taxon>Bacteria</taxon>
        <taxon>Pseudomonadati</taxon>
        <taxon>Pseudomonadota</taxon>
        <taxon>Gammaproteobacteria</taxon>
        <taxon>Oceanospirillales</taxon>
        <taxon>Oceanospirillaceae</taxon>
        <taxon>Litoribacillus</taxon>
    </lineage>
</organism>
<evidence type="ECO:0000256" key="1">
    <source>
        <dbReference type="SAM" id="MobiDB-lite"/>
    </source>
</evidence>
<dbReference type="InterPro" id="IPR036680">
    <property type="entry name" value="SPOR-like_sf"/>
</dbReference>
<dbReference type="Pfam" id="PF05036">
    <property type="entry name" value="SPOR"/>
    <property type="match status" value="1"/>
</dbReference>
<dbReference type="PROSITE" id="PS51724">
    <property type="entry name" value="SPOR"/>
    <property type="match status" value="1"/>
</dbReference>
<dbReference type="RefSeq" id="WP_344799153.1">
    <property type="nucleotide sequence ID" value="NZ_BAABBN010000007.1"/>
</dbReference>
<proteinExistence type="predicted"/>
<dbReference type="InterPro" id="IPR052521">
    <property type="entry name" value="Cell_div_SPOR-domain"/>
</dbReference>
<dbReference type="InterPro" id="IPR007730">
    <property type="entry name" value="SPOR-like_dom"/>
</dbReference>
<feature type="region of interest" description="Disordered" evidence="1">
    <location>
        <begin position="1"/>
        <end position="40"/>
    </location>
</feature>
<dbReference type="PANTHER" id="PTHR38687">
    <property type="entry name" value="CELL DIVISION PROTEIN DEDD-RELATED"/>
    <property type="match status" value="1"/>
</dbReference>
<sequence>MAAHDFASQKKTTKSRPTKNRSAKPAAKSSKAATKPEAAKPKKKIPAIVWIIVGISIAYGGQQGYQYLKSSPSVSEALTKANETITATSEKIIEPVQELKEETPRFEFYEILKNNKVEVDTTADPGKPIKKYSYTVQAGSFRNKDDAEQMRSQLILSNLTNTTTDTITTANGTWHRVNVGPFTNRSKLEKARDKLASLNIQGLVRKTEIKN</sequence>
<reference evidence="4" key="1">
    <citation type="journal article" date="2019" name="Int. J. Syst. Evol. Microbiol.">
        <title>The Global Catalogue of Microorganisms (GCM) 10K type strain sequencing project: providing services to taxonomists for standard genome sequencing and annotation.</title>
        <authorList>
            <consortium name="The Broad Institute Genomics Platform"/>
            <consortium name="The Broad Institute Genome Sequencing Center for Infectious Disease"/>
            <person name="Wu L."/>
            <person name="Ma J."/>
        </authorList>
    </citation>
    <scope>NUCLEOTIDE SEQUENCE [LARGE SCALE GENOMIC DNA]</scope>
    <source>
        <strain evidence="4">JCM 17551</strain>
    </source>
</reference>
<accession>A0ABP7MTL3</accession>
<protein>
    <submittedName>
        <fullName evidence="3">SPOR domain-containing protein</fullName>
    </submittedName>
</protein>
<dbReference type="Proteomes" id="UP001501565">
    <property type="component" value="Unassembled WGS sequence"/>
</dbReference>
<evidence type="ECO:0000313" key="3">
    <source>
        <dbReference type="EMBL" id="GAA3929674.1"/>
    </source>
</evidence>
<evidence type="ECO:0000313" key="4">
    <source>
        <dbReference type="Proteomes" id="UP001501565"/>
    </source>
</evidence>